<keyword evidence="2" id="KW-1185">Reference proteome</keyword>
<protein>
    <submittedName>
        <fullName evidence="1">Uncharacterized protein</fullName>
    </submittedName>
</protein>
<organism evidence="1 2">
    <name type="scientific">Lactococcus phage AM1</name>
    <dbReference type="NCBI Taxonomy" id="1965467"/>
    <lineage>
        <taxon>Viruses</taxon>
        <taxon>Duplodnaviria</taxon>
        <taxon>Heunggongvirae</taxon>
        <taxon>Uroviricota</taxon>
        <taxon>Caudoviricetes</taxon>
        <taxon>Audreyjarvisvirus</taxon>
        <taxon>Audreyjarvisvirus AM1</taxon>
    </lineage>
</organism>
<gene>
    <name evidence="1" type="ORF">AM1_138</name>
</gene>
<accession>A0A1W6JJ97</accession>
<reference evidence="1 2" key="1">
    <citation type="journal article" date="2017" name="Viruses">
        <title>Phage Biodiversity in Artisanal Cheese Wheys Reflects the Complexity of the Fermentation Process.</title>
        <authorList>
            <person name="Mahony J."/>
            <person name="Moscarelli A."/>
            <person name="Kelleher P."/>
            <person name="Lugli G.A."/>
            <person name="Ventura M."/>
            <person name="Settanni L."/>
            <person name="van Sinderen D."/>
        </authorList>
    </citation>
    <scope>NUCLEOTIDE SEQUENCE [LARGE SCALE GENOMIC DNA]</scope>
</reference>
<name>A0A1W6JJ97_9CAUD</name>
<sequence>MQNKKFKNNYILTEKDKKLLIDLYYQNIKFKEMKEITNFPYRKIRDFFKNNNLNLVKRYTLNENYFDSIDNAKQAY</sequence>
<evidence type="ECO:0000313" key="2">
    <source>
        <dbReference type="Proteomes" id="UP000221405"/>
    </source>
</evidence>
<dbReference type="Proteomes" id="UP000221405">
    <property type="component" value="Segment"/>
</dbReference>
<proteinExistence type="predicted"/>
<dbReference type="EMBL" id="KY554768">
    <property type="protein sequence ID" value="ARM66265.1"/>
    <property type="molecule type" value="Genomic_DNA"/>
</dbReference>
<evidence type="ECO:0000313" key="1">
    <source>
        <dbReference type="EMBL" id="ARM66265.1"/>
    </source>
</evidence>